<keyword evidence="3" id="KW-1185">Reference proteome</keyword>
<accession>A0A1V8SIP2</accession>
<sequence length="460" mass="52682">MAPILSPDILVLVFEHLSTHLDYVTLCNAGLASREWRSLSLPALPRHVDVSSHNNGRQREWEYPVYYPVVNAEDSWEYRQPNLIKRQRAFIRLLVEQPKLARHVHALAWTLIWQNIVGEVGPEEIERADEGLADLDRRTWDVFASPTNVRYLDLASLHTLKVPESEYVRQNPAVLFPGVTDLRLLGWTHRGLVRSIFSSIDATKLRSLRLDYLNDEGSLPDGRPMSDDTNDEHSPLHRHGSLGSRQSQIISPELQERQETGQAFIFPGPMWYPMHLLTTPTARPLSSLKHLQVKIPRVHHYTDTRLYETIFHATADLVSKASATLMTLVIVLGEHDNIYKPKGPGQCGTTHMRHVHEYVPFYVRSAAAFLGYVLRALDAHAYPRLETLTFKGFTIIEQASERDAAQANLDETWELIKSSRWYNKAGGFTKVPSVDHRRIYHGCDEYRQDLRGFGDTWETS</sequence>
<reference evidence="3" key="1">
    <citation type="submission" date="2017-03" db="EMBL/GenBank/DDBJ databases">
        <title>Genomes of endolithic fungi from Antarctica.</title>
        <authorList>
            <person name="Coleine C."/>
            <person name="Masonjones S."/>
            <person name="Stajich J.E."/>
        </authorList>
    </citation>
    <scope>NUCLEOTIDE SEQUENCE [LARGE SCALE GENOMIC DNA]</scope>
    <source>
        <strain evidence="3">CCFEE 5527</strain>
    </source>
</reference>
<organism evidence="2 3">
    <name type="scientific">Cryoendolithus antarcticus</name>
    <dbReference type="NCBI Taxonomy" id="1507870"/>
    <lineage>
        <taxon>Eukaryota</taxon>
        <taxon>Fungi</taxon>
        <taxon>Dikarya</taxon>
        <taxon>Ascomycota</taxon>
        <taxon>Pezizomycotina</taxon>
        <taxon>Dothideomycetes</taxon>
        <taxon>Dothideomycetidae</taxon>
        <taxon>Cladosporiales</taxon>
        <taxon>Cladosporiaceae</taxon>
        <taxon>Cryoendolithus</taxon>
    </lineage>
</organism>
<dbReference type="AlphaFoldDB" id="A0A1V8SIP2"/>
<dbReference type="CDD" id="cd09917">
    <property type="entry name" value="F-box_SF"/>
    <property type="match status" value="1"/>
</dbReference>
<protein>
    <recommendedName>
        <fullName evidence="4">F-box domain-containing protein</fullName>
    </recommendedName>
</protein>
<name>A0A1V8SIP2_9PEZI</name>
<dbReference type="EMBL" id="NAJO01000042">
    <property type="protein sequence ID" value="OQN99002.1"/>
    <property type="molecule type" value="Genomic_DNA"/>
</dbReference>
<dbReference type="InterPro" id="IPR036047">
    <property type="entry name" value="F-box-like_dom_sf"/>
</dbReference>
<proteinExistence type="predicted"/>
<gene>
    <name evidence="2" type="ORF">B0A48_14863</name>
</gene>
<evidence type="ECO:0008006" key="4">
    <source>
        <dbReference type="Google" id="ProtNLM"/>
    </source>
</evidence>
<dbReference type="Proteomes" id="UP000192596">
    <property type="component" value="Unassembled WGS sequence"/>
</dbReference>
<dbReference type="InParanoid" id="A0A1V8SIP2"/>
<feature type="region of interest" description="Disordered" evidence="1">
    <location>
        <begin position="216"/>
        <end position="245"/>
    </location>
</feature>
<evidence type="ECO:0000313" key="2">
    <source>
        <dbReference type="EMBL" id="OQN99002.1"/>
    </source>
</evidence>
<dbReference type="SUPFAM" id="SSF81383">
    <property type="entry name" value="F-box domain"/>
    <property type="match status" value="1"/>
</dbReference>
<evidence type="ECO:0000313" key="3">
    <source>
        <dbReference type="Proteomes" id="UP000192596"/>
    </source>
</evidence>
<dbReference type="OrthoDB" id="4252443at2759"/>
<evidence type="ECO:0000256" key="1">
    <source>
        <dbReference type="SAM" id="MobiDB-lite"/>
    </source>
</evidence>
<comment type="caution">
    <text evidence="2">The sequence shown here is derived from an EMBL/GenBank/DDBJ whole genome shotgun (WGS) entry which is preliminary data.</text>
</comment>